<comment type="caution">
    <text evidence="1">The sequence shown here is derived from an EMBL/GenBank/DDBJ whole genome shotgun (WGS) entry which is preliminary data.</text>
</comment>
<sequence>MEPINTRAPAAAARAYVQLGWPVSLGHRLRPRQGCTCENRDCPTPGAHPVVSPGPRLVEASVEEMLQSTPGGSLIASTTHFDAVLMPFRVGMVAMLQLDRIGRVPCLVTHGRTAALLVLPATGRYAAVHDGVEVRTGPEGWIALPPSNGAIWDTQPWVESTNTPHPLMHGEDVGREVTAAYRMAIGTSETEGALR</sequence>
<reference evidence="1" key="2">
    <citation type="submission" date="2020-09" db="EMBL/GenBank/DDBJ databases">
        <authorList>
            <person name="Sun Q."/>
            <person name="Zhou Y."/>
        </authorList>
    </citation>
    <scope>NUCLEOTIDE SEQUENCE</scope>
    <source>
        <strain evidence="1">CGMCC 4.7110</strain>
    </source>
</reference>
<proteinExistence type="predicted"/>
<organism evidence="1 2">
    <name type="scientific">Streptomyces fuscichromogenes</name>
    <dbReference type="NCBI Taxonomy" id="1324013"/>
    <lineage>
        <taxon>Bacteria</taxon>
        <taxon>Bacillati</taxon>
        <taxon>Actinomycetota</taxon>
        <taxon>Actinomycetes</taxon>
        <taxon>Kitasatosporales</taxon>
        <taxon>Streptomycetaceae</taxon>
        <taxon>Streptomyces</taxon>
    </lineage>
</organism>
<name>A0A917XNL8_9ACTN</name>
<gene>
    <name evidence="1" type="ORF">GCM10011578_088740</name>
</gene>
<evidence type="ECO:0008006" key="3">
    <source>
        <dbReference type="Google" id="ProtNLM"/>
    </source>
</evidence>
<reference evidence="1" key="1">
    <citation type="journal article" date="2014" name="Int. J. Syst. Evol. Microbiol.">
        <title>Complete genome sequence of Corynebacterium casei LMG S-19264T (=DSM 44701T), isolated from a smear-ripened cheese.</title>
        <authorList>
            <consortium name="US DOE Joint Genome Institute (JGI-PGF)"/>
            <person name="Walter F."/>
            <person name="Albersmeier A."/>
            <person name="Kalinowski J."/>
            <person name="Ruckert C."/>
        </authorList>
    </citation>
    <scope>NUCLEOTIDE SEQUENCE</scope>
    <source>
        <strain evidence="1">CGMCC 4.7110</strain>
    </source>
</reference>
<evidence type="ECO:0000313" key="1">
    <source>
        <dbReference type="EMBL" id="GGN40950.1"/>
    </source>
</evidence>
<accession>A0A917XNL8</accession>
<dbReference type="AlphaFoldDB" id="A0A917XNL8"/>
<keyword evidence="2" id="KW-1185">Reference proteome</keyword>
<dbReference type="Proteomes" id="UP000653411">
    <property type="component" value="Unassembled WGS sequence"/>
</dbReference>
<dbReference type="EMBL" id="BMML01000033">
    <property type="protein sequence ID" value="GGN40950.1"/>
    <property type="molecule type" value="Genomic_DNA"/>
</dbReference>
<protein>
    <recommendedName>
        <fullName evidence="3">DNA primase</fullName>
    </recommendedName>
</protein>
<evidence type="ECO:0000313" key="2">
    <source>
        <dbReference type="Proteomes" id="UP000653411"/>
    </source>
</evidence>